<feature type="transmembrane region" description="Helical" evidence="1">
    <location>
        <begin position="174"/>
        <end position="198"/>
    </location>
</feature>
<keyword evidence="1" id="KW-0472">Membrane</keyword>
<gene>
    <name evidence="3" type="ORF">MF646_02460</name>
</gene>
<dbReference type="EMBL" id="JAKRYL010000002">
    <property type="protein sequence ID" value="MCL7745976.1"/>
    <property type="molecule type" value="Genomic_DNA"/>
</dbReference>
<keyword evidence="1" id="KW-1133">Transmembrane helix</keyword>
<organism evidence="3 4">
    <name type="scientific">Halalkalibacter alkaliphilus</name>
    <dbReference type="NCBI Taxonomy" id="2917993"/>
    <lineage>
        <taxon>Bacteria</taxon>
        <taxon>Bacillati</taxon>
        <taxon>Bacillota</taxon>
        <taxon>Bacilli</taxon>
        <taxon>Bacillales</taxon>
        <taxon>Bacillaceae</taxon>
        <taxon>Halalkalibacter</taxon>
    </lineage>
</organism>
<dbReference type="InterPro" id="IPR014529">
    <property type="entry name" value="UCP026631"/>
</dbReference>
<evidence type="ECO:0000259" key="2">
    <source>
        <dbReference type="Pfam" id="PF03703"/>
    </source>
</evidence>
<feature type="transmembrane region" description="Helical" evidence="1">
    <location>
        <begin position="47"/>
        <end position="67"/>
    </location>
</feature>
<comment type="caution">
    <text evidence="3">The sequence shown here is derived from an EMBL/GenBank/DDBJ whole genome shotgun (WGS) entry which is preliminary data.</text>
</comment>
<name>A0A9X2CQN2_9BACI</name>
<reference evidence="3" key="1">
    <citation type="submission" date="2022-02" db="EMBL/GenBank/DDBJ databases">
        <title>Halalkalibacter sp. nov. isolated from Lonar Lake, India.</title>
        <authorList>
            <person name="Joshi A."/>
            <person name="Thite S."/>
            <person name="Lodha T."/>
        </authorList>
    </citation>
    <scope>NUCLEOTIDE SEQUENCE</scope>
    <source>
        <strain evidence="3">MEB205</strain>
    </source>
</reference>
<evidence type="ECO:0000256" key="1">
    <source>
        <dbReference type="SAM" id="Phobius"/>
    </source>
</evidence>
<dbReference type="PANTHER" id="PTHR34473">
    <property type="entry name" value="UPF0699 TRANSMEMBRANE PROTEIN YDBS"/>
    <property type="match status" value="1"/>
</dbReference>
<evidence type="ECO:0000313" key="4">
    <source>
        <dbReference type="Proteomes" id="UP001139150"/>
    </source>
</evidence>
<dbReference type="Proteomes" id="UP001139150">
    <property type="component" value="Unassembled WGS sequence"/>
</dbReference>
<dbReference type="AlphaFoldDB" id="A0A9X2CQN2"/>
<feature type="transmembrane region" description="Helical" evidence="1">
    <location>
        <begin position="350"/>
        <end position="368"/>
    </location>
</feature>
<sequence>MSELKRLHVAAIFVSFLTTLRSFLLPFILTFFLGSTSEPVGFFRFEYIWLGILIFVFLSGIAHWFTFKYRIVEGELYIQKGLLIKKKRYIQQKRVQSIDITAGVFQRLFGLVKVKIETAGGGAEPEVSLIAISREEAEEIRSELLKKQVEASMDEEEKKKEQADFIWHLSSNRLVIAALTSSGLGLTISAVAALFTQVEQFLPEAIYEQVFGFLSGSGLAIILMIIVFVIFISWCISFLGTLLKYGRFKIEKFDNELVISRGLLERRQLTIHTHKVTAVRVVRNLFRQPFGFSSVYVESAGGGTNDEQLSTVLFPITKDEEMIEELSKFLPKYAEQFEITPAPRRSLIRFFIRSTAVPLLATIITGWFIHPAGYYGFIVVAICLVFGFWQYRDAGAGINQTHVWIRYRKISQMLVVSEKPKIQAAEIQTSFFQKRKQLASFRFSILSSVIGKSFTAVDLDRKTADQLFEWYSGRTNIIDK</sequence>
<feature type="domain" description="YdbS-like PH" evidence="2">
    <location>
        <begin position="252"/>
        <end position="309"/>
    </location>
</feature>
<evidence type="ECO:0000313" key="3">
    <source>
        <dbReference type="EMBL" id="MCL7745976.1"/>
    </source>
</evidence>
<keyword evidence="4" id="KW-1185">Reference proteome</keyword>
<accession>A0A9X2CQN2</accession>
<keyword evidence="1" id="KW-0812">Transmembrane</keyword>
<feature type="transmembrane region" description="Helical" evidence="1">
    <location>
        <begin position="374"/>
        <end position="391"/>
    </location>
</feature>
<dbReference type="Pfam" id="PF03703">
    <property type="entry name" value="bPH_2"/>
    <property type="match status" value="2"/>
</dbReference>
<dbReference type="PANTHER" id="PTHR34473:SF2">
    <property type="entry name" value="UPF0699 TRANSMEMBRANE PROTEIN YDBT"/>
    <property type="match status" value="1"/>
</dbReference>
<proteinExistence type="predicted"/>
<dbReference type="RefSeq" id="WP_250094907.1">
    <property type="nucleotide sequence ID" value="NZ_JAKRYL010000002.1"/>
</dbReference>
<feature type="domain" description="YdbS-like PH" evidence="2">
    <location>
        <begin position="64"/>
        <end position="143"/>
    </location>
</feature>
<feature type="transmembrane region" description="Helical" evidence="1">
    <location>
        <begin position="7"/>
        <end position="35"/>
    </location>
</feature>
<protein>
    <submittedName>
        <fullName evidence="3">PH domain-containing protein</fullName>
    </submittedName>
</protein>
<dbReference type="InterPro" id="IPR005182">
    <property type="entry name" value="YdbS-like_PH"/>
</dbReference>
<dbReference type="PIRSF" id="PIRSF026631">
    <property type="entry name" value="UCP026631"/>
    <property type="match status" value="1"/>
</dbReference>
<feature type="transmembrane region" description="Helical" evidence="1">
    <location>
        <begin position="218"/>
        <end position="243"/>
    </location>
</feature>